<comment type="caution">
    <text evidence="1">The sequence shown here is derived from an EMBL/GenBank/DDBJ whole genome shotgun (WGS) entry which is preliminary data.</text>
</comment>
<dbReference type="EMBL" id="CM042052">
    <property type="protein sequence ID" value="KAI3719038.1"/>
    <property type="molecule type" value="Genomic_DNA"/>
</dbReference>
<name>A0ACB9BAB6_ARCLA</name>
<gene>
    <name evidence="1" type="ORF">L6452_19927</name>
</gene>
<accession>A0ACB9BAB6</accession>
<reference evidence="1 2" key="2">
    <citation type="journal article" date="2022" name="Mol. Ecol. Resour.">
        <title>The genomes of chicory, endive, great burdock and yacon provide insights into Asteraceae paleo-polyploidization history and plant inulin production.</title>
        <authorList>
            <person name="Fan W."/>
            <person name="Wang S."/>
            <person name="Wang H."/>
            <person name="Wang A."/>
            <person name="Jiang F."/>
            <person name="Liu H."/>
            <person name="Zhao H."/>
            <person name="Xu D."/>
            <person name="Zhang Y."/>
        </authorList>
    </citation>
    <scope>NUCLEOTIDE SEQUENCE [LARGE SCALE GENOMIC DNA]</scope>
    <source>
        <strain evidence="2">cv. Niubang</strain>
    </source>
</reference>
<evidence type="ECO:0000313" key="2">
    <source>
        <dbReference type="Proteomes" id="UP001055879"/>
    </source>
</evidence>
<protein>
    <submittedName>
        <fullName evidence="1">Uncharacterized protein</fullName>
    </submittedName>
</protein>
<organism evidence="1 2">
    <name type="scientific">Arctium lappa</name>
    <name type="common">Greater burdock</name>
    <name type="synonym">Lappa major</name>
    <dbReference type="NCBI Taxonomy" id="4217"/>
    <lineage>
        <taxon>Eukaryota</taxon>
        <taxon>Viridiplantae</taxon>
        <taxon>Streptophyta</taxon>
        <taxon>Embryophyta</taxon>
        <taxon>Tracheophyta</taxon>
        <taxon>Spermatophyta</taxon>
        <taxon>Magnoliopsida</taxon>
        <taxon>eudicotyledons</taxon>
        <taxon>Gunneridae</taxon>
        <taxon>Pentapetalae</taxon>
        <taxon>asterids</taxon>
        <taxon>campanulids</taxon>
        <taxon>Asterales</taxon>
        <taxon>Asteraceae</taxon>
        <taxon>Carduoideae</taxon>
        <taxon>Cardueae</taxon>
        <taxon>Arctiinae</taxon>
        <taxon>Arctium</taxon>
    </lineage>
</organism>
<reference evidence="2" key="1">
    <citation type="journal article" date="2022" name="Mol. Ecol. Resour.">
        <title>The genomes of chicory, endive, great burdock and yacon provide insights into Asteraceae palaeo-polyploidization history and plant inulin production.</title>
        <authorList>
            <person name="Fan W."/>
            <person name="Wang S."/>
            <person name="Wang H."/>
            <person name="Wang A."/>
            <person name="Jiang F."/>
            <person name="Liu H."/>
            <person name="Zhao H."/>
            <person name="Xu D."/>
            <person name="Zhang Y."/>
        </authorList>
    </citation>
    <scope>NUCLEOTIDE SEQUENCE [LARGE SCALE GENOMIC DNA]</scope>
    <source>
        <strain evidence="2">cv. Niubang</strain>
    </source>
</reference>
<sequence>MKSRPEEATTLMRSFNILIQISVGGSNHVGGKKQAGAGVGEEEQIGEENQTGEEDRAGPGHCTIAYRL</sequence>
<proteinExistence type="predicted"/>
<dbReference type="Proteomes" id="UP001055879">
    <property type="component" value="Linkage Group LG06"/>
</dbReference>
<evidence type="ECO:0000313" key="1">
    <source>
        <dbReference type="EMBL" id="KAI3719038.1"/>
    </source>
</evidence>
<keyword evidence="2" id="KW-1185">Reference proteome</keyword>